<protein>
    <submittedName>
        <fullName evidence="1">Uncharacterized protein</fullName>
    </submittedName>
</protein>
<name>A0A5B7KE83_PORTR</name>
<dbReference type="EMBL" id="VSRR010143774">
    <property type="protein sequence ID" value="MPD04977.1"/>
    <property type="molecule type" value="Genomic_DNA"/>
</dbReference>
<comment type="caution">
    <text evidence="1">The sequence shown here is derived from an EMBL/GenBank/DDBJ whole genome shotgun (WGS) entry which is preliminary data.</text>
</comment>
<dbReference type="AlphaFoldDB" id="A0A5B7KE83"/>
<accession>A0A5B7KE83</accession>
<reference evidence="1 2" key="1">
    <citation type="submission" date="2019-05" db="EMBL/GenBank/DDBJ databases">
        <title>Another draft genome of Portunus trituberculatus and its Hox gene families provides insights of decapod evolution.</title>
        <authorList>
            <person name="Jeong J.-H."/>
            <person name="Song I."/>
            <person name="Kim S."/>
            <person name="Choi T."/>
            <person name="Kim D."/>
            <person name="Ryu S."/>
            <person name="Kim W."/>
        </authorList>
    </citation>
    <scope>NUCLEOTIDE SEQUENCE [LARGE SCALE GENOMIC DNA]</scope>
    <source>
        <tissue evidence="1">Muscle</tissue>
    </source>
</reference>
<evidence type="ECO:0000313" key="2">
    <source>
        <dbReference type="Proteomes" id="UP000324222"/>
    </source>
</evidence>
<dbReference type="Proteomes" id="UP000324222">
    <property type="component" value="Unassembled WGS sequence"/>
</dbReference>
<keyword evidence="2" id="KW-1185">Reference proteome</keyword>
<gene>
    <name evidence="1" type="ORF">E2C01_100692</name>
</gene>
<organism evidence="1 2">
    <name type="scientific">Portunus trituberculatus</name>
    <name type="common">Swimming crab</name>
    <name type="synonym">Neptunus trituberculatus</name>
    <dbReference type="NCBI Taxonomy" id="210409"/>
    <lineage>
        <taxon>Eukaryota</taxon>
        <taxon>Metazoa</taxon>
        <taxon>Ecdysozoa</taxon>
        <taxon>Arthropoda</taxon>
        <taxon>Crustacea</taxon>
        <taxon>Multicrustacea</taxon>
        <taxon>Malacostraca</taxon>
        <taxon>Eumalacostraca</taxon>
        <taxon>Eucarida</taxon>
        <taxon>Decapoda</taxon>
        <taxon>Pleocyemata</taxon>
        <taxon>Brachyura</taxon>
        <taxon>Eubrachyura</taxon>
        <taxon>Portunoidea</taxon>
        <taxon>Portunidae</taxon>
        <taxon>Portuninae</taxon>
        <taxon>Portunus</taxon>
    </lineage>
</organism>
<evidence type="ECO:0000313" key="1">
    <source>
        <dbReference type="EMBL" id="MPD04977.1"/>
    </source>
</evidence>
<sequence>MPPHDNQRCLSGVGARRGVNSRAVLMGAGSASQYYTLNSPVVVDIEVKLRTTSTSNTTRTVTDIANHYIPLLTCSDGRLAMTGVLINQQCDPA</sequence>
<proteinExistence type="predicted"/>